<dbReference type="PANTHER" id="PTHR48078">
    <property type="entry name" value="THREONINE DEHYDRATASE, MITOCHONDRIAL-RELATED"/>
    <property type="match status" value="1"/>
</dbReference>
<evidence type="ECO:0000256" key="9">
    <source>
        <dbReference type="ARBA" id="ARBA00023239"/>
    </source>
</evidence>
<dbReference type="GO" id="GO:0006094">
    <property type="term" value="P:gluconeogenesis"/>
    <property type="evidence" value="ECO:0007669"/>
    <property type="project" value="UniProtKB-KW"/>
</dbReference>
<dbReference type="InterPro" id="IPR036052">
    <property type="entry name" value="TrpB-like_PALP_sf"/>
</dbReference>
<name>A0A5J5EDF6_9PEZI</name>
<comment type="pathway">
    <text evidence="3">Carbohydrate biosynthesis; gluconeogenesis.</text>
</comment>
<dbReference type="GO" id="GO:0006567">
    <property type="term" value="P:L-threonine catabolic process"/>
    <property type="evidence" value="ECO:0007669"/>
    <property type="project" value="TreeGrafter"/>
</dbReference>
<evidence type="ECO:0000259" key="11">
    <source>
        <dbReference type="Pfam" id="PF00291"/>
    </source>
</evidence>
<dbReference type="SUPFAM" id="SSF53686">
    <property type="entry name" value="Tryptophan synthase beta subunit-like PLP-dependent enzymes"/>
    <property type="match status" value="1"/>
</dbReference>
<evidence type="ECO:0000256" key="3">
    <source>
        <dbReference type="ARBA" id="ARBA00004742"/>
    </source>
</evidence>
<proteinExistence type="inferred from homology"/>
<dbReference type="EMBL" id="VXIS01000418">
    <property type="protein sequence ID" value="KAA8893632.1"/>
    <property type="molecule type" value="Genomic_DNA"/>
</dbReference>
<comment type="caution">
    <text evidence="12">The sequence shown here is derived from an EMBL/GenBank/DDBJ whole genome shotgun (WGS) entry which is preliminary data.</text>
</comment>
<evidence type="ECO:0000256" key="2">
    <source>
        <dbReference type="ARBA" id="ARBA00004496"/>
    </source>
</evidence>
<dbReference type="Gene3D" id="3.40.50.1100">
    <property type="match status" value="2"/>
</dbReference>
<dbReference type="GO" id="GO:0005737">
    <property type="term" value="C:cytoplasm"/>
    <property type="evidence" value="ECO:0007669"/>
    <property type="project" value="UniProtKB-SubCell"/>
</dbReference>
<gene>
    <name evidence="12" type="ORF">FN846DRAFT_504247</name>
</gene>
<dbReference type="InParanoid" id="A0A5J5EDF6"/>
<dbReference type="InterPro" id="IPR050147">
    <property type="entry name" value="Ser/Thr_Dehydratase"/>
</dbReference>
<reference evidence="12 13" key="1">
    <citation type="submission" date="2019-09" db="EMBL/GenBank/DDBJ databases">
        <title>Draft genome of the ectomycorrhizal ascomycete Sphaerosporella brunnea.</title>
        <authorList>
            <consortium name="DOE Joint Genome Institute"/>
            <person name="Benucci G.M."/>
            <person name="Marozzi G."/>
            <person name="Antonielli L."/>
            <person name="Sanchez S."/>
            <person name="Marco P."/>
            <person name="Wang X."/>
            <person name="Falini L.B."/>
            <person name="Barry K."/>
            <person name="Haridas S."/>
            <person name="Lipzen A."/>
            <person name="Labutti K."/>
            <person name="Grigoriev I.V."/>
            <person name="Murat C."/>
            <person name="Martin F."/>
            <person name="Albertini E."/>
            <person name="Donnini D."/>
            <person name="Bonito G."/>
        </authorList>
    </citation>
    <scope>NUCLEOTIDE SEQUENCE [LARGE SCALE GENOMIC DNA]</scope>
    <source>
        <strain evidence="12 13">Sb_GMNB300</strain>
    </source>
</reference>
<evidence type="ECO:0000256" key="8">
    <source>
        <dbReference type="ARBA" id="ARBA00022898"/>
    </source>
</evidence>
<keyword evidence="8" id="KW-0663">Pyridoxal phosphate</keyword>
<dbReference type="PANTHER" id="PTHR48078:SF2">
    <property type="entry name" value="CATABOLIC L-SERINE_THREONINE DEHYDRATASE"/>
    <property type="match status" value="1"/>
</dbReference>
<comment type="subcellular location">
    <subcellularLocation>
        <location evidence="2">Cytoplasm</location>
    </subcellularLocation>
</comment>
<evidence type="ECO:0000256" key="1">
    <source>
        <dbReference type="ARBA" id="ARBA00001933"/>
    </source>
</evidence>
<organism evidence="12 13">
    <name type="scientific">Sphaerosporella brunnea</name>
    <dbReference type="NCBI Taxonomy" id="1250544"/>
    <lineage>
        <taxon>Eukaryota</taxon>
        <taxon>Fungi</taxon>
        <taxon>Dikarya</taxon>
        <taxon>Ascomycota</taxon>
        <taxon>Pezizomycotina</taxon>
        <taxon>Pezizomycetes</taxon>
        <taxon>Pezizales</taxon>
        <taxon>Pyronemataceae</taxon>
        <taxon>Sphaerosporella</taxon>
    </lineage>
</organism>
<dbReference type="FunFam" id="3.40.50.1100:FF:000040">
    <property type="entry name" value="L-serine dehydratase, putative"/>
    <property type="match status" value="1"/>
</dbReference>
<comment type="catalytic activity">
    <reaction evidence="10">
        <text>L-serine = pyruvate + NH4(+)</text>
        <dbReference type="Rhea" id="RHEA:19169"/>
        <dbReference type="ChEBI" id="CHEBI:15361"/>
        <dbReference type="ChEBI" id="CHEBI:28938"/>
        <dbReference type="ChEBI" id="CHEBI:33384"/>
        <dbReference type="EC" id="4.3.1.17"/>
    </reaction>
</comment>
<dbReference type="GO" id="GO:0009097">
    <property type="term" value="P:isoleucine biosynthetic process"/>
    <property type="evidence" value="ECO:0007669"/>
    <property type="project" value="TreeGrafter"/>
</dbReference>
<dbReference type="Proteomes" id="UP000326924">
    <property type="component" value="Unassembled WGS sequence"/>
</dbReference>
<dbReference type="InterPro" id="IPR000634">
    <property type="entry name" value="Ser/Thr_deHydtase_PyrdxlP-BS"/>
</dbReference>
<dbReference type="GO" id="GO:0006565">
    <property type="term" value="P:L-serine catabolic process"/>
    <property type="evidence" value="ECO:0007669"/>
    <property type="project" value="TreeGrafter"/>
</dbReference>
<keyword evidence="7" id="KW-0963">Cytoplasm</keyword>
<keyword evidence="13" id="KW-1185">Reference proteome</keyword>
<dbReference type="FunCoup" id="A0A5J5EDF6">
    <property type="interactions" value="457"/>
</dbReference>
<evidence type="ECO:0000313" key="12">
    <source>
        <dbReference type="EMBL" id="KAA8893632.1"/>
    </source>
</evidence>
<keyword evidence="6" id="KW-0312">Gluconeogenesis</keyword>
<evidence type="ECO:0000313" key="13">
    <source>
        <dbReference type="Proteomes" id="UP000326924"/>
    </source>
</evidence>
<dbReference type="EC" id="4.3.1.17" evidence="5"/>
<dbReference type="AlphaFoldDB" id="A0A5J5EDF6"/>
<dbReference type="GO" id="GO:0003941">
    <property type="term" value="F:L-serine ammonia-lyase activity"/>
    <property type="evidence" value="ECO:0007669"/>
    <property type="project" value="UniProtKB-EC"/>
</dbReference>
<dbReference type="InterPro" id="IPR001926">
    <property type="entry name" value="TrpB-like_PALP"/>
</dbReference>
<dbReference type="GO" id="GO:0004794">
    <property type="term" value="F:threonine deaminase activity"/>
    <property type="evidence" value="ECO:0007669"/>
    <property type="project" value="TreeGrafter"/>
</dbReference>
<sequence>MTVTEIQPALPWIHTPLLESKALSEVAGCRVFMKMDMFQPSGSFKSRGVGNEILKFILSRPSDSPATHVYCSSGGNAGLAAVFASKALGALCTVVVPSSTTAFMKSKLLAAGATEVITHGASFVDADMHTRTLVASDVNGFYCAPFDHEDVWDANSTLIDEILEDIPGGEAPEAIVASVGGGGLFIGIQLGLERHGLEKKVKVVAVETEGAESLNAALRARELVTLPAITSIATSLGARTVAKKAFEVGQYPNVISKVVSDGMAARSCIKMAEDERVLVEAACGASLAAVYEVGLKKTIPELTSNSKVVVIVCGGSNINLDMLAHYKQEYGIQQK</sequence>
<feature type="domain" description="Tryptophan synthase beta chain-like PALP" evidence="11">
    <location>
        <begin position="14"/>
        <end position="314"/>
    </location>
</feature>
<dbReference type="PROSITE" id="PS00165">
    <property type="entry name" value="DEHYDRATASE_SER_THR"/>
    <property type="match status" value="1"/>
</dbReference>
<comment type="similarity">
    <text evidence="4">Belongs to the serine/threonine dehydratase family.</text>
</comment>
<keyword evidence="9" id="KW-0456">Lyase</keyword>
<dbReference type="Pfam" id="PF00291">
    <property type="entry name" value="PALP"/>
    <property type="match status" value="1"/>
</dbReference>
<evidence type="ECO:0000256" key="4">
    <source>
        <dbReference type="ARBA" id="ARBA00010869"/>
    </source>
</evidence>
<protein>
    <recommendedName>
        <fullName evidence="5">L-serine ammonia-lyase</fullName>
        <ecNumber evidence="5">4.3.1.17</ecNumber>
    </recommendedName>
</protein>
<evidence type="ECO:0000256" key="6">
    <source>
        <dbReference type="ARBA" id="ARBA00022432"/>
    </source>
</evidence>
<evidence type="ECO:0000256" key="7">
    <source>
        <dbReference type="ARBA" id="ARBA00022490"/>
    </source>
</evidence>
<dbReference type="GO" id="GO:0030170">
    <property type="term" value="F:pyridoxal phosphate binding"/>
    <property type="evidence" value="ECO:0007669"/>
    <property type="project" value="InterPro"/>
</dbReference>
<dbReference type="OrthoDB" id="7773036at2759"/>
<evidence type="ECO:0000256" key="5">
    <source>
        <dbReference type="ARBA" id="ARBA00012093"/>
    </source>
</evidence>
<accession>A0A5J5EDF6</accession>
<evidence type="ECO:0000256" key="10">
    <source>
        <dbReference type="ARBA" id="ARBA00049406"/>
    </source>
</evidence>
<comment type="cofactor">
    <cofactor evidence="1">
        <name>pyridoxal 5'-phosphate</name>
        <dbReference type="ChEBI" id="CHEBI:597326"/>
    </cofactor>
</comment>